<evidence type="ECO:0000313" key="2">
    <source>
        <dbReference type="Proteomes" id="UP000033187"/>
    </source>
</evidence>
<sequence>MHAPVLGRAERYFSEQVVWRCSDLMHMVSQKGQGGSAARIAEVVRKSAGGIGDSSRCYLLWRYCHESQLIRVTRSNEVYGRSGIGIPLVKPSRGWDVKFPLR</sequence>
<reference evidence="2" key="1">
    <citation type="submission" date="2015-02" db="EMBL/GenBank/DDBJ databases">
        <authorList>
            <person name="Chooi Y.-H."/>
        </authorList>
    </citation>
    <scope>NUCLEOTIDE SEQUENCE [LARGE SCALE GENOMIC DNA]</scope>
    <source>
        <strain evidence="2">strain Y</strain>
    </source>
</reference>
<protein>
    <submittedName>
        <fullName evidence="1">Uncharacterized protein</fullName>
    </submittedName>
</protein>
<organism evidence="1 2">
    <name type="scientific">Candidatus Filomicrobium marinum</name>
    <dbReference type="NCBI Taxonomy" id="1608628"/>
    <lineage>
        <taxon>Bacteria</taxon>
        <taxon>Pseudomonadati</taxon>
        <taxon>Pseudomonadota</taxon>
        <taxon>Alphaproteobacteria</taxon>
        <taxon>Hyphomicrobiales</taxon>
        <taxon>Hyphomicrobiaceae</taxon>
        <taxon>Filomicrobium</taxon>
    </lineage>
</organism>
<keyword evidence="2" id="KW-1185">Reference proteome</keyword>
<dbReference type="KEGG" id="fil:BN1229_v1_2690"/>
<evidence type="ECO:0000313" key="1">
    <source>
        <dbReference type="EMBL" id="CPR21791.1"/>
    </source>
</evidence>
<dbReference type="EMBL" id="LN829119">
    <property type="protein sequence ID" value="CPR21791.1"/>
    <property type="molecule type" value="Genomic_DNA"/>
</dbReference>
<name>A0A0D6JIM4_9HYPH</name>
<dbReference type="Proteomes" id="UP000033187">
    <property type="component" value="Chromosome 1"/>
</dbReference>
<gene>
    <name evidence="1" type="ORF">YBN1229_v1_3224</name>
</gene>
<dbReference type="KEGG" id="fiy:BN1229_v1_3224"/>
<proteinExistence type="predicted"/>
<accession>A0A0D6JIM4</accession>
<dbReference type="AlphaFoldDB" id="A0A0D6JIM4"/>